<feature type="signal peptide" evidence="1">
    <location>
        <begin position="1"/>
        <end position="23"/>
    </location>
</feature>
<dbReference type="RefSeq" id="WP_044840165.1">
    <property type="nucleotide sequence ID" value="NZ_CP059733.1"/>
</dbReference>
<keyword evidence="3" id="KW-1185">Reference proteome</keyword>
<dbReference type="EMBL" id="CP059733">
    <property type="protein sequence ID" value="WDE08013.1"/>
    <property type="molecule type" value="Genomic_DNA"/>
</dbReference>
<proteinExistence type="predicted"/>
<evidence type="ECO:0000313" key="2">
    <source>
        <dbReference type="EMBL" id="WDE08013.1"/>
    </source>
</evidence>
<protein>
    <submittedName>
        <fullName evidence="2">Uncharacterized protein</fullName>
    </submittedName>
</protein>
<feature type="chain" id="PRO_5042033980" evidence="1">
    <location>
        <begin position="24"/>
        <end position="64"/>
    </location>
</feature>
<accession>A0AAE9Z7M0</accession>
<keyword evidence="1" id="KW-0732">Signal</keyword>
<sequence length="64" mass="6533">MQPGKLITGLLMYVISAAVQAQAPETLSVKAPSAPGITGISTPGYLLLSAIPRISTGTARYAFA</sequence>
<dbReference type="Proteomes" id="UP000032352">
    <property type="component" value="Chromosome"/>
</dbReference>
<name>A0AAE9Z7M0_9GAMM</name>
<dbReference type="KEGG" id="tvd:SG34_014620"/>
<dbReference type="AlphaFoldDB" id="A0AAE9Z7M0"/>
<reference evidence="2 3" key="2">
    <citation type="journal article" date="2022" name="Mar. Drugs">
        <title>Bioassay-Guided Fractionation Leads to the Detection of Cholic Acid Generated by the Rare Thalassomonas sp.</title>
        <authorList>
            <person name="Pheiffer F."/>
            <person name="Schneider Y.K."/>
            <person name="Hansen E.H."/>
            <person name="Andersen J.H."/>
            <person name="Isaksson J."/>
            <person name="Busche T."/>
            <person name="R C."/>
            <person name="Kalinowski J."/>
            <person name="Zyl L.V."/>
            <person name="Trindade M."/>
        </authorList>
    </citation>
    <scope>NUCLEOTIDE SEQUENCE [LARGE SCALE GENOMIC DNA]</scope>
    <source>
        <strain evidence="2 3">XOM25</strain>
    </source>
</reference>
<gene>
    <name evidence="2" type="ORF">SG34_014620</name>
</gene>
<organism evidence="2 3">
    <name type="scientific">Thalassomonas viridans</name>
    <dbReference type="NCBI Taxonomy" id="137584"/>
    <lineage>
        <taxon>Bacteria</taxon>
        <taxon>Pseudomonadati</taxon>
        <taxon>Pseudomonadota</taxon>
        <taxon>Gammaproteobacteria</taxon>
        <taxon>Alteromonadales</taxon>
        <taxon>Colwelliaceae</taxon>
        <taxon>Thalassomonas</taxon>
    </lineage>
</organism>
<evidence type="ECO:0000313" key="3">
    <source>
        <dbReference type="Proteomes" id="UP000032352"/>
    </source>
</evidence>
<reference evidence="2 3" key="1">
    <citation type="journal article" date="2015" name="Genome Announc.">
        <title>Draft Genome Sequences of Marine Isolates of Thalassomonas viridans and Thalassomonas actiniarum.</title>
        <authorList>
            <person name="Olonade I."/>
            <person name="van Zyl L.J."/>
            <person name="Trindade M."/>
        </authorList>
    </citation>
    <scope>NUCLEOTIDE SEQUENCE [LARGE SCALE GENOMIC DNA]</scope>
    <source>
        <strain evidence="2 3">XOM25</strain>
    </source>
</reference>
<evidence type="ECO:0000256" key="1">
    <source>
        <dbReference type="SAM" id="SignalP"/>
    </source>
</evidence>